<gene>
    <name evidence="3" type="ORF">H6G24_32710</name>
</gene>
<proteinExistence type="predicted"/>
<comment type="caution">
    <text evidence="3">The sequence shown here is derived from an EMBL/GenBank/DDBJ whole genome shotgun (WGS) entry which is preliminary data.</text>
</comment>
<reference evidence="3 4" key="1">
    <citation type="journal article" date="2020" name="ISME J.">
        <title>Comparative genomics reveals insights into cyanobacterial evolution and habitat adaptation.</title>
        <authorList>
            <person name="Chen M.Y."/>
            <person name="Teng W.K."/>
            <person name="Zhao L."/>
            <person name="Hu C.X."/>
            <person name="Zhou Y.K."/>
            <person name="Han B.P."/>
            <person name="Song L.R."/>
            <person name="Shu W.S."/>
        </authorList>
    </citation>
    <scope>NUCLEOTIDE SEQUENCE [LARGE SCALE GENOMIC DNA]</scope>
    <source>
        <strain evidence="3 4">FACHB-288</strain>
    </source>
</reference>
<dbReference type="PROSITE" id="PS50293">
    <property type="entry name" value="TPR_REGION"/>
    <property type="match status" value="3"/>
</dbReference>
<keyword evidence="1" id="KW-0802">TPR repeat</keyword>
<dbReference type="Proteomes" id="UP000658514">
    <property type="component" value="Unassembled WGS sequence"/>
</dbReference>
<feature type="repeat" description="TPR" evidence="1">
    <location>
        <begin position="277"/>
        <end position="310"/>
    </location>
</feature>
<evidence type="ECO:0000256" key="1">
    <source>
        <dbReference type="PROSITE-ProRule" id="PRU00339"/>
    </source>
</evidence>
<feature type="repeat" description="TPR" evidence="1">
    <location>
        <begin position="397"/>
        <end position="430"/>
    </location>
</feature>
<accession>A0ABR8AKW8</accession>
<dbReference type="Pfam" id="PF12770">
    <property type="entry name" value="CHAT"/>
    <property type="match status" value="1"/>
</dbReference>
<feature type="repeat" description="TPR" evidence="1">
    <location>
        <begin position="117"/>
        <end position="150"/>
    </location>
</feature>
<feature type="domain" description="CHAT" evidence="2">
    <location>
        <begin position="688"/>
        <end position="982"/>
    </location>
</feature>
<dbReference type="Gene3D" id="1.25.40.10">
    <property type="entry name" value="Tetratricopeptide repeat domain"/>
    <property type="match status" value="3"/>
</dbReference>
<evidence type="ECO:0000259" key="2">
    <source>
        <dbReference type="Pfam" id="PF12770"/>
    </source>
</evidence>
<dbReference type="Pfam" id="PF13176">
    <property type="entry name" value="TPR_7"/>
    <property type="match status" value="1"/>
</dbReference>
<dbReference type="SMART" id="SM00028">
    <property type="entry name" value="TPR"/>
    <property type="match status" value="11"/>
</dbReference>
<dbReference type="Pfam" id="PF13181">
    <property type="entry name" value="TPR_8"/>
    <property type="match status" value="1"/>
</dbReference>
<dbReference type="PANTHER" id="PTHR10098:SF108">
    <property type="entry name" value="TETRATRICOPEPTIDE REPEAT PROTEIN 28"/>
    <property type="match status" value="1"/>
</dbReference>
<dbReference type="Pfam" id="PF13424">
    <property type="entry name" value="TPR_12"/>
    <property type="match status" value="4"/>
</dbReference>
<dbReference type="InterPro" id="IPR024983">
    <property type="entry name" value="CHAT_dom"/>
</dbReference>
<keyword evidence="4" id="KW-1185">Reference proteome</keyword>
<dbReference type="InterPro" id="IPR011990">
    <property type="entry name" value="TPR-like_helical_dom_sf"/>
</dbReference>
<dbReference type="SUPFAM" id="SSF48452">
    <property type="entry name" value="TPR-like"/>
    <property type="match status" value="3"/>
</dbReference>
<evidence type="ECO:0000313" key="4">
    <source>
        <dbReference type="Proteomes" id="UP000658514"/>
    </source>
</evidence>
<dbReference type="InterPro" id="IPR019734">
    <property type="entry name" value="TPR_rpt"/>
</dbReference>
<feature type="repeat" description="TPR" evidence="1">
    <location>
        <begin position="77"/>
        <end position="110"/>
    </location>
</feature>
<evidence type="ECO:0000313" key="3">
    <source>
        <dbReference type="EMBL" id="MBD2200175.1"/>
    </source>
</evidence>
<dbReference type="EMBL" id="JACJQH010000079">
    <property type="protein sequence ID" value="MBD2200175.1"/>
    <property type="molecule type" value="Genomic_DNA"/>
</dbReference>
<feature type="repeat" description="TPR" evidence="1">
    <location>
        <begin position="197"/>
        <end position="230"/>
    </location>
</feature>
<organism evidence="3 4">
    <name type="scientific">Calothrix parietina FACHB-288</name>
    <dbReference type="NCBI Taxonomy" id="2692896"/>
    <lineage>
        <taxon>Bacteria</taxon>
        <taxon>Bacillati</taxon>
        <taxon>Cyanobacteriota</taxon>
        <taxon>Cyanophyceae</taxon>
        <taxon>Nostocales</taxon>
        <taxon>Calotrichaceae</taxon>
        <taxon>Calothrix</taxon>
    </lineage>
</organism>
<name>A0ABR8AKW8_9CYAN</name>
<dbReference type="PANTHER" id="PTHR10098">
    <property type="entry name" value="RAPSYN-RELATED"/>
    <property type="match status" value="1"/>
</dbReference>
<feature type="repeat" description="TPR" evidence="1">
    <location>
        <begin position="237"/>
        <end position="270"/>
    </location>
</feature>
<protein>
    <submittedName>
        <fullName evidence="3">Tetratricopeptide repeat protein</fullName>
    </submittedName>
</protein>
<feature type="repeat" description="TPR" evidence="1">
    <location>
        <begin position="357"/>
        <end position="390"/>
    </location>
</feature>
<dbReference type="PROSITE" id="PS50005">
    <property type="entry name" value="TPR"/>
    <property type="match status" value="8"/>
</dbReference>
<feature type="repeat" description="TPR" evidence="1">
    <location>
        <begin position="157"/>
        <end position="190"/>
    </location>
</feature>
<sequence length="984" mass="110032">MFDLAAPFFTPQVSAQSRDAYRYRILAQSNDARKAEADRLLQQGIEQFQISQFDAALQSFQEALDIYQAIKDRQGEGKSLGNLGNAYNMMGDYPKAIEYYERSLKIFQETKDREEKSIALGNLGLAYNMMGDYPKAIEYHQQSLKIAREIKSRQVESNALGNLGLAYYGLGDYPKAIEYHQQSLKIAREIKSRQVEGNALNNFGNAYDSMGDYPKAIEYYQQSLKIAREIKSREGEGNALNNLGLTYSRLGDYPKAIDYHQQSLKIAQEIKDRKGEGQSLGALGNIYLSMGDYPKAIEYHQQSLKIAQEIKDREGEGNALGNLGSVYSGLRDDPKAIDYHQQSLKIAREIKSPQGEHISLGNLGLAYSGLGDYPQAIEYYQQSLKIAREIKSPQGEGISLGNLGNAYFSLGDYPQAIEYHQQFLKIAQEIKYREGEGYALNNLGLTYQKIGNLQLAESTLQEGIKVLEPLRGGLKDNNKITIFEQQSRAYRTLQQVLIAQNKTDAALEIAERGRARAFVELLASKLSDNPNEQLSAPPNIDQIKQIAFAQNATLVQYSIIPDDFKIEGKEQWLESQLYIWVIKPTGEVTFRKFDLKPLWQKQNTSLENTIAETLISLGSNINTRSSSSSFEVGDLVKPNGAFDRDPPWKVVAVDRQNQTVKIQLTPGNEQNRKFTEVTKVSYAYAANKKLQQLHKILIEPIADSLPKNDRDRVIFIPQGSLFFVPFPALQDDNRNYLIDKYTIQTSPSIQVLDLTRKQRQKLSPTPQNSPKSVLVVGNPIMPEVPPYLGKPPTKLRSLPYAEEEAKQVAQMFDTKAIIGNQATKSAILPLLPKARIIHLATHGLLDDFKNGYIPGAIALAPEPLNKGKSEGINGWLTSSEIFDLQLNNTELVVLSACDTGRGKITGDGVIGLSRSWISAGVPSVVVSLWSVDDDATKFLMGEFYQQLKNNSDKASALRDAMLATRRKNPEPKYWAAFTLIGETN</sequence>